<proteinExistence type="predicted"/>
<name>A0A090Q9H9_NONUL</name>
<dbReference type="AlphaFoldDB" id="A0A090Q9H9"/>
<keyword evidence="1" id="KW-1133">Transmembrane helix</keyword>
<feature type="transmembrane region" description="Helical" evidence="1">
    <location>
        <begin position="192"/>
        <end position="211"/>
    </location>
</feature>
<organism evidence="2 3">
    <name type="scientific">Nonlabens ulvanivorans</name>
    <name type="common">Persicivirga ulvanivorans</name>
    <dbReference type="NCBI Taxonomy" id="906888"/>
    <lineage>
        <taxon>Bacteria</taxon>
        <taxon>Pseudomonadati</taxon>
        <taxon>Bacteroidota</taxon>
        <taxon>Flavobacteriia</taxon>
        <taxon>Flavobacteriales</taxon>
        <taxon>Flavobacteriaceae</taxon>
        <taxon>Nonlabens</taxon>
    </lineage>
</organism>
<evidence type="ECO:0000313" key="2">
    <source>
        <dbReference type="EMBL" id="GAK99640.1"/>
    </source>
</evidence>
<dbReference type="Proteomes" id="UP000029226">
    <property type="component" value="Unassembled WGS sequence"/>
</dbReference>
<comment type="caution">
    <text evidence="2">The sequence shown here is derived from an EMBL/GenBank/DDBJ whole genome shotgun (WGS) entry which is preliminary data.</text>
</comment>
<dbReference type="EMBL" id="BBMM01000002">
    <property type="protein sequence ID" value="GAK99640.1"/>
    <property type="molecule type" value="Genomic_DNA"/>
</dbReference>
<evidence type="ECO:0000313" key="3">
    <source>
        <dbReference type="Proteomes" id="UP000029226"/>
    </source>
</evidence>
<keyword evidence="1" id="KW-0472">Membrane</keyword>
<gene>
    <name evidence="2" type="ORF">JCM19314_3685</name>
</gene>
<evidence type="ECO:0000256" key="1">
    <source>
        <dbReference type="SAM" id="Phobius"/>
    </source>
</evidence>
<protein>
    <submittedName>
        <fullName evidence="2">Uncharacterized protein</fullName>
    </submittedName>
</protein>
<accession>A0A090Q9H9</accession>
<sequence>MNNNKDLDSFTKGKAFEDYVEHVLFPESNYELLHKTNSYDQNNKRYVGDSRKPDFRFKCKLTGREFHVEAKYRTNSYKESYDVLSPTQLQYFQDVHTINIPIFISLGYGGTANQPEYISLIPYQKVKEQFVSIEDALKYQIKKENVESSFITALFPNQEIKNEYVEDDSIEGKTLNSPNIQSKYEWMNFRNIGIAATFVLLALLFINSALFTSDESEIQERVSTYYQLLDSNQVNEVSNFISPNIHSWYNLKNPTFTEVKADINRYRDKYPFTITKVNWKTFKVVEKENGDFYTSYSMEYKVKSKMNAPYKTYDLDILTIWDKQMKLIGANEVKR</sequence>
<reference evidence="2 3" key="1">
    <citation type="journal article" date="2014" name="Genome Announc.">
        <title>Draft Genome Sequences of Marine Flavobacterium Nonlabens Strains NR17, NR24, NR27, NR32, NR33, and Ara13.</title>
        <authorList>
            <person name="Nakanishi M."/>
            <person name="Meirelles P."/>
            <person name="Suzuki R."/>
            <person name="Takatani N."/>
            <person name="Mino S."/>
            <person name="Suda W."/>
            <person name="Oshima K."/>
            <person name="Hattori M."/>
            <person name="Ohkuma M."/>
            <person name="Hosokawa M."/>
            <person name="Miyashita K."/>
            <person name="Thompson F.L."/>
            <person name="Niwa A."/>
            <person name="Sawabe T."/>
            <person name="Sawabe T."/>
        </authorList>
    </citation>
    <scope>NUCLEOTIDE SEQUENCE [LARGE SCALE GENOMIC DNA]</scope>
    <source>
        <strain evidence="3">JCM19314</strain>
    </source>
</reference>
<keyword evidence="1" id="KW-0812">Transmembrane</keyword>